<dbReference type="EMBL" id="BAZW01000050">
    <property type="protein sequence ID" value="GAO31509.1"/>
    <property type="molecule type" value="Genomic_DNA"/>
</dbReference>
<dbReference type="PANTHER" id="PTHR31778:SF2">
    <property type="entry name" value="BUD SITE SELECTION PROTEIN RAX2"/>
    <property type="match status" value="1"/>
</dbReference>
<keyword evidence="3" id="KW-1185">Reference proteome</keyword>
<dbReference type="InterPro" id="IPR011043">
    <property type="entry name" value="Gal_Oxase/kelch_b-propeller"/>
</dbReference>
<dbReference type="PANTHER" id="PTHR31778">
    <property type="entry name" value="BUD SITE SELECTION PROTEIN RAX2"/>
    <property type="match status" value="1"/>
</dbReference>
<gene>
    <name evidence="2" type="ORF">JCM15548_13876</name>
</gene>
<dbReference type="Gene3D" id="2.130.10.10">
    <property type="entry name" value="YVTN repeat-like/Quinoprotein amine dehydrogenase"/>
    <property type="match status" value="1"/>
</dbReference>
<proteinExistence type="predicted"/>
<dbReference type="STRING" id="1236989.JCM15548_13876"/>
<dbReference type="InterPro" id="IPR011041">
    <property type="entry name" value="Quinoprot_gluc/sorb_DH_b-prop"/>
</dbReference>
<feature type="domain" description="Secretion system C-terminal sorting" evidence="1">
    <location>
        <begin position="753"/>
        <end position="820"/>
    </location>
</feature>
<dbReference type="NCBIfam" id="TIGR04183">
    <property type="entry name" value="Por_Secre_tail"/>
    <property type="match status" value="1"/>
</dbReference>
<dbReference type="InterPro" id="IPR026444">
    <property type="entry name" value="Secre_tail"/>
</dbReference>
<dbReference type="RefSeq" id="WP_062127661.1">
    <property type="nucleotide sequence ID" value="NZ_BAZW01000050.1"/>
</dbReference>
<dbReference type="Proteomes" id="UP000032900">
    <property type="component" value="Unassembled WGS sequence"/>
</dbReference>
<sequence>MKHLILSLLLSFLLLVPLSADLVGISGSWYDNFAQTGSWSSLSYAVAEAPNGDLWLATSVTDPNSTAPVARLQRFDGRNWFDEDPGVNGEIEKIVIDSQGHIYIGGAFTEIAGQPYLHLAMFDGTSWHNMDGGLMPREYGSVSVNQLYLDDNEQLWLGGEFVQAGAESTNNMARWNGNAWEGFGTYIHERVAVRHFEQVGDTMYIATARSSSYEKHKGLLRYNMVGSEWINAAVHGLDLGIINGMNFDGNNRLYLGSTQNSAPTNFIFGYYDIAEQELVSIPGIEGINASVLFTGRDDAGNIYLSGHFEGADGNGSASLLKWSNQGWEGFGEGLRGKVNPNFPDRDLTLTLRHLLVRPDGRLYVTGNVGRADGLFVYNIAHWQGDSWQPLGNGLSGPRVAGSSKGFGSSVSLDNEGNLLVGASWIFGGHHYPAVARWMVNEEAWQPLGQGLNTTIHTMAQGPDGTIYAAGNFRNVIRDGENVPFNHIARFNGTEWETMGDGFSDEVKTLYVDDQRIIAGGSFRNGDGVNGAALWSETTQTWDNIGSIRTSVSVIKKGPDGRLYFGGGFTFLEGEEPIRSVTAWDGTRFYPVGDNGVANTVYDLAFLPSGELVAAGTFTNNTENGRLNRIAILKADGQWYPLDQGFNWEVNSLTISKEGAIIAGGRFTHSGNQEMAHLAGWNGQEWLSFHNGPNSLVRSLATDAEGRIWMTGQFSQAGIYRAQGITSWTGNIYMPPVDDVGTALPAVEEAQITIYPNPVSDLLQISNTNEKDMPYQLTNLSVQTVDQGVLRESTLNVSSLPPGIYLLHLRGADQQSIHKIIKQ</sequence>
<dbReference type="Pfam" id="PF17164">
    <property type="entry name" value="DUF5122"/>
    <property type="match status" value="1"/>
</dbReference>
<dbReference type="InterPro" id="IPR015943">
    <property type="entry name" value="WD40/YVTN_repeat-like_dom_sf"/>
</dbReference>
<dbReference type="SUPFAM" id="SSF50952">
    <property type="entry name" value="Soluble quinoprotein glucose dehydrogenase"/>
    <property type="match status" value="1"/>
</dbReference>
<dbReference type="SUPFAM" id="SSF50965">
    <property type="entry name" value="Galactose oxidase, central domain"/>
    <property type="match status" value="1"/>
</dbReference>
<comment type="caution">
    <text evidence="2">The sequence shown here is derived from an EMBL/GenBank/DDBJ whole genome shotgun (WGS) entry which is preliminary data.</text>
</comment>
<dbReference type="SUPFAM" id="SSF101898">
    <property type="entry name" value="NHL repeat"/>
    <property type="match status" value="1"/>
</dbReference>
<reference evidence="2 3" key="1">
    <citation type="journal article" date="2015" name="Microbes Environ.">
        <title>Distribution and evolution of nitrogen fixation genes in the phylum bacteroidetes.</title>
        <authorList>
            <person name="Inoue J."/>
            <person name="Oshima K."/>
            <person name="Suda W."/>
            <person name="Sakamoto M."/>
            <person name="Iino T."/>
            <person name="Noda S."/>
            <person name="Hongoh Y."/>
            <person name="Hattori M."/>
            <person name="Ohkuma M."/>
        </authorList>
    </citation>
    <scope>NUCLEOTIDE SEQUENCE [LARGE SCALE GENOMIC DNA]</scope>
    <source>
        <strain evidence="2">JCM 15548</strain>
    </source>
</reference>
<accession>A0A0E9M1X7</accession>
<evidence type="ECO:0000313" key="2">
    <source>
        <dbReference type="EMBL" id="GAO31509.1"/>
    </source>
</evidence>
<dbReference type="InterPro" id="IPR013431">
    <property type="entry name" value="Delta_60_rpt"/>
</dbReference>
<protein>
    <recommendedName>
        <fullName evidence="1">Secretion system C-terminal sorting domain-containing protein</fullName>
    </recommendedName>
</protein>
<evidence type="ECO:0000313" key="3">
    <source>
        <dbReference type="Proteomes" id="UP000032900"/>
    </source>
</evidence>
<evidence type="ECO:0000259" key="1">
    <source>
        <dbReference type="Pfam" id="PF18962"/>
    </source>
</evidence>
<name>A0A0E9M1X7_9BACT</name>
<organism evidence="2 3">
    <name type="scientific">Geofilum rubicundum JCM 15548</name>
    <dbReference type="NCBI Taxonomy" id="1236989"/>
    <lineage>
        <taxon>Bacteria</taxon>
        <taxon>Pseudomonadati</taxon>
        <taxon>Bacteroidota</taxon>
        <taxon>Bacteroidia</taxon>
        <taxon>Marinilabiliales</taxon>
        <taxon>Marinilabiliaceae</taxon>
        <taxon>Geofilum</taxon>
    </lineage>
</organism>
<dbReference type="Pfam" id="PF18962">
    <property type="entry name" value="Por_Secre_tail"/>
    <property type="match status" value="1"/>
</dbReference>
<dbReference type="GO" id="GO:1902929">
    <property type="term" value="C:plasma membrane of growing cell tip"/>
    <property type="evidence" value="ECO:0007669"/>
    <property type="project" value="TreeGrafter"/>
</dbReference>
<dbReference type="OrthoDB" id="2505409at2"/>
<dbReference type="AlphaFoldDB" id="A0A0E9M1X7"/>